<accession>A0A381VVL4</accession>
<protein>
    <recommendedName>
        <fullName evidence="2">Lipoprotein SmpA/OmlA domain-containing protein</fullName>
    </recommendedName>
</protein>
<organism evidence="1">
    <name type="scientific">marine metagenome</name>
    <dbReference type="NCBI Taxonomy" id="408172"/>
    <lineage>
        <taxon>unclassified sequences</taxon>
        <taxon>metagenomes</taxon>
        <taxon>ecological metagenomes</taxon>
    </lineage>
</organism>
<proteinExistence type="predicted"/>
<name>A0A381VVL4_9ZZZZ</name>
<dbReference type="AlphaFoldDB" id="A0A381VVL4"/>
<evidence type="ECO:0008006" key="2">
    <source>
        <dbReference type="Google" id="ProtNLM"/>
    </source>
</evidence>
<feature type="non-terminal residue" evidence="1">
    <location>
        <position position="1"/>
    </location>
</feature>
<sequence length="113" mass="12604">VLFGLLGAGCQALQQVDWDGRIGRFSYEQAVAELGRPVEETKLSGGMRRAEWITNSGDSMGRALAGPGYNRRTWGLVPLEPTEIHRLRDRYLRLIFDKAGRLVAWENGTKTGD</sequence>
<evidence type="ECO:0000313" key="1">
    <source>
        <dbReference type="EMBL" id="SVA44346.1"/>
    </source>
</evidence>
<reference evidence="1" key="1">
    <citation type="submission" date="2018-05" db="EMBL/GenBank/DDBJ databases">
        <authorList>
            <person name="Lanie J.A."/>
            <person name="Ng W.-L."/>
            <person name="Kazmierczak K.M."/>
            <person name="Andrzejewski T.M."/>
            <person name="Davidsen T.M."/>
            <person name="Wayne K.J."/>
            <person name="Tettelin H."/>
            <person name="Glass J.I."/>
            <person name="Rusch D."/>
            <person name="Podicherti R."/>
            <person name="Tsui H.-C.T."/>
            <person name="Winkler M.E."/>
        </authorList>
    </citation>
    <scope>NUCLEOTIDE SEQUENCE</scope>
</reference>
<gene>
    <name evidence="1" type="ORF">METZ01_LOCUS97200</name>
</gene>
<dbReference type="EMBL" id="UINC01009921">
    <property type="protein sequence ID" value="SVA44346.1"/>
    <property type="molecule type" value="Genomic_DNA"/>
</dbReference>